<feature type="compositionally biased region" description="Basic and acidic residues" evidence="1">
    <location>
        <begin position="217"/>
        <end position="226"/>
    </location>
</feature>
<accession>D5SKC3</accession>
<dbReference type="Gene3D" id="1.10.10.10">
    <property type="entry name" value="Winged helix-like DNA-binding domain superfamily/Winged helix DNA-binding domain"/>
    <property type="match status" value="1"/>
</dbReference>
<dbReference type="Proteomes" id="UP000002357">
    <property type="component" value="Plasmid pSCL4"/>
</dbReference>
<feature type="region of interest" description="Disordered" evidence="1">
    <location>
        <begin position="1"/>
        <end position="35"/>
    </location>
</feature>
<dbReference type="KEGG" id="sclf:BB341_28595"/>
<keyword evidence="3" id="KW-1185">Reference proteome</keyword>
<dbReference type="RefSeq" id="WP_003963339.1">
    <property type="nucleotide sequence ID" value="NZ_CM000914.1"/>
</dbReference>
<dbReference type="EMBL" id="CM000914">
    <property type="protein sequence ID" value="EFG04366.2"/>
    <property type="molecule type" value="Genomic_DNA"/>
</dbReference>
<sequence length="242" mass="28146">MSSERQYRDTGVDAFGFPKPGAPPQPELPLTDPADAWDQPLRPVRHLDDVARRYPGRKLTLDGERKPLEFYGTPEQPNAFSMDSLEFFLVIAQFFREALPLRMILLLIACQRAGGRIHLTQEEMATVLDASRTKVNQTLSEIMYHGIVFKVKRGVYQFNPPYSYRVAEFIPGTETTPAEYVKVDQHTTINSIRSDQTLPELVRFPSLEKMREEIERLRAERSEERARRRRLRAREREKGREQ</sequence>
<name>D5SKC3_STRCL</name>
<keyword evidence="2" id="KW-0614">Plasmid</keyword>
<gene>
    <name evidence="2" type="ORF">SCLAV_p0880</name>
</gene>
<dbReference type="InterPro" id="IPR036388">
    <property type="entry name" value="WH-like_DNA-bd_sf"/>
</dbReference>
<geneLocation type="plasmid" evidence="2 3">
    <name>pSCL4</name>
</geneLocation>
<protein>
    <submittedName>
        <fullName evidence="2">Uncharacterized protein</fullName>
    </submittedName>
</protein>
<dbReference type="OrthoDB" id="4142544at2"/>
<dbReference type="eggNOG" id="ENOG5032MCA">
    <property type="taxonomic scope" value="Bacteria"/>
</dbReference>
<feature type="compositionally biased region" description="Basic and acidic residues" evidence="1">
    <location>
        <begin position="1"/>
        <end position="11"/>
    </location>
</feature>
<organism evidence="2 3">
    <name type="scientific">Streptomyces clavuligerus</name>
    <dbReference type="NCBI Taxonomy" id="1901"/>
    <lineage>
        <taxon>Bacteria</taxon>
        <taxon>Bacillati</taxon>
        <taxon>Actinomycetota</taxon>
        <taxon>Actinomycetes</taxon>
        <taxon>Kitasatosporales</taxon>
        <taxon>Streptomycetaceae</taxon>
        <taxon>Streptomyces</taxon>
    </lineage>
</organism>
<dbReference type="AlphaFoldDB" id="D5SKC3"/>
<evidence type="ECO:0000313" key="3">
    <source>
        <dbReference type="Proteomes" id="UP000002357"/>
    </source>
</evidence>
<reference evidence="2 3" key="1">
    <citation type="journal article" date="2010" name="Genome Biol. Evol.">
        <title>The sequence of a 1.8-mb bacterial linear plasmid reveals a rich evolutionary reservoir of secondary metabolic pathways.</title>
        <authorList>
            <person name="Medema M.H."/>
            <person name="Trefzer A."/>
            <person name="Kovalchuk A."/>
            <person name="van den Berg M."/>
            <person name="Mueller U."/>
            <person name="Heijne W."/>
            <person name="Wu L."/>
            <person name="Alam M.T."/>
            <person name="Ronning C.M."/>
            <person name="Nierman W.C."/>
            <person name="Bovenberg R.A.L."/>
            <person name="Breitling R."/>
            <person name="Takano E."/>
        </authorList>
    </citation>
    <scope>NUCLEOTIDE SEQUENCE [LARGE SCALE GENOMIC DNA]</scope>
    <source>
        <strain evidence="3">ATCC 27064 / DSM 738 / JCM 4710 / NBRC 13307 / NCIMB 12785 / NRRL 3585 / VKM Ac-602</strain>
        <plasmid evidence="2">pSCL4</plasmid>
    </source>
</reference>
<evidence type="ECO:0000256" key="1">
    <source>
        <dbReference type="SAM" id="MobiDB-lite"/>
    </source>
</evidence>
<proteinExistence type="predicted"/>
<dbReference type="GeneID" id="93733984"/>
<evidence type="ECO:0000313" key="2">
    <source>
        <dbReference type="EMBL" id="EFG04366.2"/>
    </source>
</evidence>
<feature type="region of interest" description="Disordered" evidence="1">
    <location>
        <begin position="217"/>
        <end position="242"/>
    </location>
</feature>